<evidence type="ECO:0000313" key="2">
    <source>
        <dbReference type="EMBL" id="WOL16955.1"/>
    </source>
</evidence>
<evidence type="ECO:0000313" key="3">
    <source>
        <dbReference type="Proteomes" id="UP001327560"/>
    </source>
</evidence>
<feature type="region of interest" description="Disordered" evidence="1">
    <location>
        <begin position="23"/>
        <end position="136"/>
    </location>
</feature>
<feature type="compositionally biased region" description="Polar residues" evidence="1">
    <location>
        <begin position="123"/>
        <end position="136"/>
    </location>
</feature>
<sequence length="136" mass="16074">MMPQEALWLKESRQVAKIHMRKHMETATWEPRNASITSQKKKRRKGRLLKKAAKDGGESLVEEKSEHENRNSEPTRRKEKKKWKKGTRQHHRVQRAEAPRPSIKAQTTAVAAAVTHGRRREWSNWQVERSNPPQEW</sequence>
<feature type="compositionally biased region" description="Low complexity" evidence="1">
    <location>
        <begin position="105"/>
        <end position="115"/>
    </location>
</feature>
<accession>A0AAQ3KYG5</accession>
<dbReference type="Proteomes" id="UP001327560">
    <property type="component" value="Chromosome 8"/>
</dbReference>
<evidence type="ECO:0000256" key="1">
    <source>
        <dbReference type="SAM" id="MobiDB-lite"/>
    </source>
</evidence>
<feature type="compositionally biased region" description="Basic residues" evidence="1">
    <location>
        <begin position="77"/>
        <end position="93"/>
    </location>
</feature>
<keyword evidence="3" id="KW-1185">Reference proteome</keyword>
<feature type="compositionally biased region" description="Basic residues" evidence="1">
    <location>
        <begin position="39"/>
        <end position="51"/>
    </location>
</feature>
<feature type="compositionally biased region" description="Basic and acidic residues" evidence="1">
    <location>
        <begin position="52"/>
        <end position="76"/>
    </location>
</feature>
<organism evidence="2 3">
    <name type="scientific">Canna indica</name>
    <name type="common">Indian-shot</name>
    <dbReference type="NCBI Taxonomy" id="4628"/>
    <lineage>
        <taxon>Eukaryota</taxon>
        <taxon>Viridiplantae</taxon>
        <taxon>Streptophyta</taxon>
        <taxon>Embryophyta</taxon>
        <taxon>Tracheophyta</taxon>
        <taxon>Spermatophyta</taxon>
        <taxon>Magnoliopsida</taxon>
        <taxon>Liliopsida</taxon>
        <taxon>Zingiberales</taxon>
        <taxon>Cannaceae</taxon>
        <taxon>Canna</taxon>
    </lineage>
</organism>
<protein>
    <submittedName>
        <fullName evidence="2">Uncharacterized protein</fullName>
    </submittedName>
</protein>
<dbReference type="AlphaFoldDB" id="A0AAQ3KYG5"/>
<reference evidence="2 3" key="1">
    <citation type="submission" date="2023-10" db="EMBL/GenBank/DDBJ databases">
        <title>Chromosome-scale genome assembly provides insights into flower coloration mechanisms of Canna indica.</title>
        <authorList>
            <person name="Li C."/>
        </authorList>
    </citation>
    <scope>NUCLEOTIDE SEQUENCE [LARGE SCALE GENOMIC DNA]</scope>
    <source>
        <tissue evidence="2">Flower</tissue>
    </source>
</reference>
<name>A0AAQ3KYG5_9LILI</name>
<dbReference type="EMBL" id="CP136897">
    <property type="protein sequence ID" value="WOL16955.1"/>
    <property type="molecule type" value="Genomic_DNA"/>
</dbReference>
<proteinExistence type="predicted"/>
<gene>
    <name evidence="2" type="ORF">Cni_G25743</name>
</gene>